<dbReference type="InterPro" id="IPR021514">
    <property type="entry name" value="DUF3176"/>
</dbReference>
<evidence type="ECO:0000313" key="2">
    <source>
        <dbReference type="EMBL" id="KAJ3562681.1"/>
    </source>
</evidence>
<keyword evidence="1" id="KW-1133">Transmembrane helix</keyword>
<comment type="caution">
    <text evidence="2">The sequence shown here is derived from an EMBL/GenBank/DDBJ whole genome shotgun (WGS) entry which is preliminary data.</text>
</comment>
<keyword evidence="1" id="KW-0812">Transmembrane</keyword>
<reference evidence="2" key="1">
    <citation type="submission" date="2022-07" db="EMBL/GenBank/DDBJ databases">
        <title>Genome Sequence of Xylaria arbuscula.</title>
        <authorList>
            <person name="Buettner E."/>
        </authorList>
    </citation>
    <scope>NUCLEOTIDE SEQUENCE</scope>
    <source>
        <strain evidence="2">VT107</strain>
    </source>
</reference>
<protein>
    <submittedName>
        <fullName evidence="2">Uncharacterized protein</fullName>
    </submittedName>
</protein>
<accession>A0A9W8N8C6</accession>
<keyword evidence="1" id="KW-0472">Membrane</keyword>
<proteinExistence type="predicted"/>
<organism evidence="2 3">
    <name type="scientific">Xylaria arbuscula</name>
    <dbReference type="NCBI Taxonomy" id="114810"/>
    <lineage>
        <taxon>Eukaryota</taxon>
        <taxon>Fungi</taxon>
        <taxon>Dikarya</taxon>
        <taxon>Ascomycota</taxon>
        <taxon>Pezizomycotina</taxon>
        <taxon>Sordariomycetes</taxon>
        <taxon>Xylariomycetidae</taxon>
        <taxon>Xylariales</taxon>
        <taxon>Xylariaceae</taxon>
        <taxon>Xylaria</taxon>
    </lineage>
</organism>
<dbReference type="PANTHER" id="PTHR35394">
    <property type="entry name" value="DUF3176 DOMAIN-CONTAINING PROTEIN"/>
    <property type="match status" value="1"/>
</dbReference>
<dbReference type="EMBL" id="JANPWZ010001868">
    <property type="protein sequence ID" value="KAJ3562681.1"/>
    <property type="molecule type" value="Genomic_DNA"/>
</dbReference>
<dbReference type="AlphaFoldDB" id="A0A9W8N8C6"/>
<gene>
    <name evidence="2" type="ORF">NPX13_g8474</name>
</gene>
<dbReference type="Proteomes" id="UP001148614">
    <property type="component" value="Unassembled WGS sequence"/>
</dbReference>
<evidence type="ECO:0000256" key="1">
    <source>
        <dbReference type="SAM" id="Phobius"/>
    </source>
</evidence>
<keyword evidence="3" id="KW-1185">Reference proteome</keyword>
<name>A0A9W8N8C6_9PEZI</name>
<evidence type="ECO:0000313" key="3">
    <source>
        <dbReference type="Proteomes" id="UP001148614"/>
    </source>
</evidence>
<dbReference type="PANTHER" id="PTHR35394:SF5">
    <property type="entry name" value="DUF3176 DOMAIN-CONTAINING PROTEIN"/>
    <property type="match status" value="1"/>
</dbReference>
<feature type="transmembrane region" description="Helical" evidence="1">
    <location>
        <begin position="436"/>
        <end position="454"/>
    </location>
</feature>
<dbReference type="VEuPathDB" id="FungiDB:F4678DRAFT_456081"/>
<dbReference type="Pfam" id="PF11374">
    <property type="entry name" value="DUF3176"/>
    <property type="match status" value="1"/>
</dbReference>
<sequence length="525" mass="57789">MSTRKVIWPARKGRETLPSDIASESGSLPDDEAMPSANEIKPIMSVYRLALKAIVESCIGQGAWIWVSGFRKGKTEAKLEDFKMFDEASRGLYGSLVLLWRMKARHFACIGSLITILVLGFETFSSEMVTYDQIPTVLKGKPALPPPRAETWHNITSDAFGEPSLMLSTKAAIYDGIISTSTVTDVPLTCETANCSWPIFPSLAVCGACTESLFSTSCNSQDICTYSMPSGTSIYGQLVAPFDYYFTVAPSNGSSTFPAANFKAMISVFDIMLAAKSPQDSTVHAHQCGLWFCLRSYNATVTNGVVDRSVTIEWAKSEFEPETSAHTDEYVFVDIPPEMNASARYSVPLDSIEALRAFIDKLTLGNASQVAGAAKYDTDWTQAMDAATKSDLSGWISRFGHSLTRNIQLTGTVQSGGNSAYQGTAYIMAPHVAVNWYWVIYPLSLMVLAFVYLMKTVYTTARDQVCAWKTDSLPMLFCHVSSDIHAQVGDGMDVPEGLNHRIGRTEVELIRQDNGEWIFSKPRYH</sequence>